<dbReference type="SUPFAM" id="SSF53383">
    <property type="entry name" value="PLP-dependent transferases"/>
    <property type="match status" value="1"/>
</dbReference>
<feature type="compositionally biased region" description="Basic and acidic residues" evidence="1">
    <location>
        <begin position="639"/>
        <end position="649"/>
    </location>
</feature>
<evidence type="ECO:0000259" key="3">
    <source>
        <dbReference type="Pfam" id="PF25597"/>
    </source>
</evidence>
<feature type="domain" description="Retroviral polymerase SH3-like" evidence="3">
    <location>
        <begin position="511"/>
        <end position="570"/>
    </location>
</feature>
<evidence type="ECO:0000259" key="2">
    <source>
        <dbReference type="Pfam" id="PF00266"/>
    </source>
</evidence>
<evidence type="ECO:0000313" key="5">
    <source>
        <dbReference type="Proteomes" id="UP000321947"/>
    </source>
</evidence>
<keyword evidence="4" id="KW-0808">Transferase</keyword>
<feature type="domain" description="Aminotransferase class V" evidence="2">
    <location>
        <begin position="126"/>
        <end position="174"/>
    </location>
</feature>
<keyword evidence="4" id="KW-0695">RNA-directed DNA polymerase</keyword>
<organism evidence="4 5">
    <name type="scientific">Cucumis melo var. makuwa</name>
    <name type="common">Oriental melon</name>
    <dbReference type="NCBI Taxonomy" id="1194695"/>
    <lineage>
        <taxon>Eukaryota</taxon>
        <taxon>Viridiplantae</taxon>
        <taxon>Streptophyta</taxon>
        <taxon>Embryophyta</taxon>
        <taxon>Tracheophyta</taxon>
        <taxon>Spermatophyta</taxon>
        <taxon>Magnoliopsida</taxon>
        <taxon>eudicotyledons</taxon>
        <taxon>Gunneridae</taxon>
        <taxon>Pentapetalae</taxon>
        <taxon>rosids</taxon>
        <taxon>fabids</taxon>
        <taxon>Cucurbitales</taxon>
        <taxon>Cucurbitaceae</taxon>
        <taxon>Benincaseae</taxon>
        <taxon>Cucumis</taxon>
    </lineage>
</organism>
<dbReference type="EMBL" id="SSTD01012547">
    <property type="protein sequence ID" value="TYK08627.1"/>
    <property type="molecule type" value="Genomic_DNA"/>
</dbReference>
<dbReference type="Pfam" id="PF00266">
    <property type="entry name" value="Aminotran_5"/>
    <property type="match status" value="1"/>
</dbReference>
<dbReference type="Pfam" id="PF25597">
    <property type="entry name" value="SH3_retrovirus"/>
    <property type="match status" value="1"/>
</dbReference>
<dbReference type="Gene3D" id="3.40.640.10">
    <property type="entry name" value="Type I PLP-dependent aspartate aminotransferase-like (Major domain)"/>
    <property type="match status" value="1"/>
</dbReference>
<dbReference type="GO" id="GO:0003964">
    <property type="term" value="F:RNA-directed DNA polymerase activity"/>
    <property type="evidence" value="ECO:0007669"/>
    <property type="project" value="UniProtKB-KW"/>
</dbReference>
<protein>
    <submittedName>
        <fullName evidence="4">Reverse transcriptase</fullName>
    </submittedName>
</protein>
<accession>A0A5D3C9I6</accession>
<dbReference type="InterPro" id="IPR015421">
    <property type="entry name" value="PyrdxlP-dep_Trfase_major"/>
</dbReference>
<gene>
    <name evidence="4" type="ORF">E5676_scaffold3734G00590</name>
</gene>
<reference evidence="4 5" key="1">
    <citation type="submission" date="2019-08" db="EMBL/GenBank/DDBJ databases">
        <title>Draft genome sequences of two oriental melons (Cucumis melo L. var makuwa).</title>
        <authorList>
            <person name="Kwon S.-Y."/>
        </authorList>
    </citation>
    <scope>NUCLEOTIDE SEQUENCE [LARGE SCALE GENOMIC DNA]</scope>
    <source>
        <strain evidence="5">cv. Chang Bougi</strain>
        <tissue evidence="4">Leaf</tissue>
    </source>
</reference>
<feature type="compositionally biased region" description="Basic and acidic residues" evidence="1">
    <location>
        <begin position="657"/>
        <end position="666"/>
    </location>
</feature>
<keyword evidence="4" id="KW-0548">Nucleotidyltransferase</keyword>
<dbReference type="PANTHER" id="PTHR14237">
    <property type="entry name" value="MOLYBDOPTERIN COFACTOR SULFURASE MOSC"/>
    <property type="match status" value="1"/>
</dbReference>
<proteinExistence type="predicted"/>
<sequence length="748" mass="83373">MAHTLPRAGVRQLYRNLSAARKAHARRFSAISNDRMRGTAMTLLLSWVSGSARNTLFVAVSYKSPQFSAFTASFDSTLIPYNIHSALECSEWKTAAVEEMRALEKNKNWEICTFPKRQNREIGCWKVLIDAAKGCATDPPDLSKYNADFVVISFYKLFGYPTGLGALIVHTERSNNEILEKSLGNTHTKTKAAAVVVATAVVDTTMEKLLQRIQTPSIYPMGQPSPPCAQPFDQKPLHAPPLSGAWAHAPPSVSLTSHSIHFYASSLVQSSHPSGHSPRHAPPIAVGQQPSKLSRLYSNANLYVDPLEQPFFYRNGVDQRHNRSRIEAGESSAPSDCGQPYVCGLGIDQTYRRAVFEVGASLTQTDLPIIMGNQFSFVSTARNDIPRISVVNSTVRPQEPTGPTASQTSSPTLSVIAQSGATDHLIGFSEHFFFYTPVPDLSSGRTIGTARHSRGLYILDDATFDAILTAAHLINRTPSRILHLQPCLECLKESYPSTRLVSEVPLRVFGCTAYVHNFGPNQTKFTPRAQACVFVGYLLHHRDYKCFHPLFWKYFVTMDVTFCEDRPYFPVSHFQGESVSKESNNTFEFIESTPSTVSDIDPHPIILPTNQVSWKTCYKRNIRKEVGSDVVVLENVEEKNSGEETEVRTETSNNEAEQGHTGKLDKQKSVNLSRELKFEIKGLGNLKYFLRMEVVRSKEGISMSLRKYILDLLIETSMLGCRPADTPIEFNCKLGNSNDQVPVDKEQY</sequence>
<dbReference type="Proteomes" id="UP000321947">
    <property type="component" value="Unassembled WGS sequence"/>
</dbReference>
<dbReference type="AlphaFoldDB" id="A0A5D3C9I6"/>
<dbReference type="InterPro" id="IPR057670">
    <property type="entry name" value="SH3_retrovirus"/>
</dbReference>
<dbReference type="InterPro" id="IPR015424">
    <property type="entry name" value="PyrdxlP-dep_Trfase"/>
</dbReference>
<dbReference type="InterPro" id="IPR000192">
    <property type="entry name" value="Aminotrans_V_dom"/>
</dbReference>
<evidence type="ECO:0000256" key="1">
    <source>
        <dbReference type="SAM" id="MobiDB-lite"/>
    </source>
</evidence>
<feature type="region of interest" description="Disordered" evidence="1">
    <location>
        <begin position="639"/>
        <end position="666"/>
    </location>
</feature>
<evidence type="ECO:0000313" key="4">
    <source>
        <dbReference type="EMBL" id="TYK08627.1"/>
    </source>
</evidence>
<name>A0A5D3C9I6_CUCMM</name>
<comment type="caution">
    <text evidence="4">The sequence shown here is derived from an EMBL/GenBank/DDBJ whole genome shotgun (WGS) entry which is preliminary data.</text>
</comment>
<dbReference type="PANTHER" id="PTHR14237:SF86">
    <property type="entry name" value="MOLYBDENUM COFACTOR SULFURASE"/>
    <property type="match status" value="1"/>
</dbReference>